<dbReference type="AlphaFoldDB" id="A0AAV5FK58"/>
<gene>
    <name evidence="2" type="primary">gb23431</name>
    <name evidence="2" type="ORF">PR202_gb23431</name>
</gene>
<reference evidence="2" key="2">
    <citation type="submission" date="2021-12" db="EMBL/GenBank/DDBJ databases">
        <title>Resequencing data analysis of finger millet.</title>
        <authorList>
            <person name="Hatakeyama M."/>
            <person name="Aluri S."/>
            <person name="Balachadran M.T."/>
            <person name="Sivarajan S.R."/>
            <person name="Poveda L."/>
            <person name="Shimizu-Inatsugi R."/>
            <person name="Schlapbach R."/>
            <person name="Sreeman S.M."/>
            <person name="Shimizu K.K."/>
        </authorList>
    </citation>
    <scope>NUCLEOTIDE SEQUENCE</scope>
</reference>
<feature type="domain" description="RNase H type-1" evidence="1">
    <location>
        <begin position="60"/>
        <end position="137"/>
    </location>
</feature>
<reference evidence="2" key="1">
    <citation type="journal article" date="2018" name="DNA Res.">
        <title>Multiple hybrid de novo genome assembly of finger millet, an orphan allotetraploid crop.</title>
        <authorList>
            <person name="Hatakeyama M."/>
            <person name="Aluri S."/>
            <person name="Balachadran M.T."/>
            <person name="Sivarajan S.R."/>
            <person name="Patrignani A."/>
            <person name="Gruter S."/>
            <person name="Poveda L."/>
            <person name="Shimizu-Inatsugi R."/>
            <person name="Baeten J."/>
            <person name="Francoijs K.J."/>
            <person name="Nataraja K.N."/>
            <person name="Reddy Y.A.N."/>
            <person name="Phadnis S."/>
            <person name="Ravikumar R.L."/>
            <person name="Schlapbach R."/>
            <person name="Sreeman S.M."/>
            <person name="Shimizu K.K."/>
        </authorList>
    </citation>
    <scope>NUCLEOTIDE SEQUENCE</scope>
</reference>
<dbReference type="GO" id="GO:0003676">
    <property type="term" value="F:nucleic acid binding"/>
    <property type="evidence" value="ECO:0007669"/>
    <property type="project" value="InterPro"/>
</dbReference>
<evidence type="ECO:0000259" key="1">
    <source>
        <dbReference type="Pfam" id="PF13456"/>
    </source>
</evidence>
<accession>A0AAV5FK58</accession>
<evidence type="ECO:0000313" key="3">
    <source>
        <dbReference type="Proteomes" id="UP001054889"/>
    </source>
</evidence>
<dbReference type="InterPro" id="IPR012337">
    <property type="entry name" value="RNaseH-like_sf"/>
</dbReference>
<dbReference type="Pfam" id="PF13456">
    <property type="entry name" value="RVT_3"/>
    <property type="match status" value="1"/>
</dbReference>
<keyword evidence="3" id="KW-1185">Reference proteome</keyword>
<dbReference type="SUPFAM" id="SSF53098">
    <property type="entry name" value="Ribonuclease H-like"/>
    <property type="match status" value="1"/>
</dbReference>
<dbReference type="PANTHER" id="PTHR47723">
    <property type="entry name" value="OS05G0353850 PROTEIN"/>
    <property type="match status" value="1"/>
</dbReference>
<evidence type="ECO:0000313" key="2">
    <source>
        <dbReference type="EMBL" id="GJN34740.1"/>
    </source>
</evidence>
<dbReference type="InterPro" id="IPR044730">
    <property type="entry name" value="RNase_H-like_dom_plant"/>
</dbReference>
<organism evidence="2 3">
    <name type="scientific">Eleusine coracana subsp. coracana</name>
    <dbReference type="NCBI Taxonomy" id="191504"/>
    <lineage>
        <taxon>Eukaryota</taxon>
        <taxon>Viridiplantae</taxon>
        <taxon>Streptophyta</taxon>
        <taxon>Embryophyta</taxon>
        <taxon>Tracheophyta</taxon>
        <taxon>Spermatophyta</taxon>
        <taxon>Magnoliopsida</taxon>
        <taxon>Liliopsida</taxon>
        <taxon>Poales</taxon>
        <taxon>Poaceae</taxon>
        <taxon>PACMAD clade</taxon>
        <taxon>Chloridoideae</taxon>
        <taxon>Cynodonteae</taxon>
        <taxon>Eleusininae</taxon>
        <taxon>Eleusine</taxon>
    </lineage>
</organism>
<proteinExistence type="predicted"/>
<dbReference type="InterPro" id="IPR036397">
    <property type="entry name" value="RNaseH_sf"/>
</dbReference>
<dbReference type="EMBL" id="BQKI01000085">
    <property type="protein sequence ID" value="GJN34740.1"/>
    <property type="molecule type" value="Genomic_DNA"/>
</dbReference>
<dbReference type="PANTHER" id="PTHR47723:SF24">
    <property type="entry name" value="RNASE H TYPE-1 DOMAIN-CONTAINING PROTEIN"/>
    <property type="match status" value="1"/>
</dbReference>
<name>A0AAV5FK58_ELECO</name>
<dbReference type="CDD" id="cd06222">
    <property type="entry name" value="RNase_H_like"/>
    <property type="match status" value="1"/>
</dbReference>
<dbReference type="GO" id="GO:0004523">
    <property type="term" value="F:RNA-DNA hybrid ribonuclease activity"/>
    <property type="evidence" value="ECO:0007669"/>
    <property type="project" value="InterPro"/>
</dbReference>
<dbReference type="Proteomes" id="UP001054889">
    <property type="component" value="Unassembled WGS sequence"/>
</dbReference>
<dbReference type="InterPro" id="IPR002156">
    <property type="entry name" value="RNaseH_domain"/>
</dbReference>
<comment type="caution">
    <text evidence="2">The sequence shown here is derived from an EMBL/GenBank/DDBJ whole genome shotgun (WGS) entry which is preliminary data.</text>
</comment>
<protein>
    <recommendedName>
        <fullName evidence="1">RNase H type-1 domain-containing protein</fullName>
    </recommendedName>
</protein>
<sequence>MAASVAFLQQYAATLTLVRQQVTEGDGKGKGVVDVSVGSSRQKTVQGKWQAPPTGWIKVNVDGAFDHNSKRAGVGVVARDEFGKVVLSAWRVVFDAKSQEEIEMQACREGAILAAEWVRSKVIIKTDCTMVANMLCGIYIPGISYHSDILSNGPGSNKDKAHKDNYSDRDRILVRNHVVSD</sequence>
<dbReference type="Gene3D" id="3.30.420.10">
    <property type="entry name" value="Ribonuclease H-like superfamily/Ribonuclease H"/>
    <property type="match status" value="1"/>
</dbReference>
<dbReference type="InterPro" id="IPR053151">
    <property type="entry name" value="RNase_H-like"/>
</dbReference>